<evidence type="ECO:0000256" key="1">
    <source>
        <dbReference type="SAM" id="Phobius"/>
    </source>
</evidence>
<keyword evidence="1" id="KW-1133">Transmembrane helix</keyword>
<dbReference type="RefSeq" id="WP_148974347.1">
    <property type="nucleotide sequence ID" value="NZ_JBNIKU010000001.1"/>
</dbReference>
<keyword evidence="1" id="KW-0812">Transmembrane</keyword>
<gene>
    <name evidence="2" type="ORF">FZD51_08225</name>
</gene>
<name>A0A5D4REE8_9BACI</name>
<feature type="transmembrane region" description="Helical" evidence="1">
    <location>
        <begin position="54"/>
        <end position="76"/>
    </location>
</feature>
<reference evidence="2 3" key="1">
    <citation type="submission" date="2019-08" db="EMBL/GenBank/DDBJ databases">
        <title>Bacillus genomes from the desert of Cuatro Cienegas, Coahuila.</title>
        <authorList>
            <person name="Olmedo-Alvarez G."/>
        </authorList>
    </citation>
    <scope>NUCLEOTIDE SEQUENCE [LARGE SCALE GENOMIC DNA]</scope>
    <source>
        <strain evidence="2 3">CH446_14T</strain>
    </source>
</reference>
<feature type="transmembrane region" description="Helical" evidence="1">
    <location>
        <begin position="31"/>
        <end position="48"/>
    </location>
</feature>
<comment type="caution">
    <text evidence="2">The sequence shown here is derived from an EMBL/GenBank/DDBJ whole genome shotgun (WGS) entry which is preliminary data.</text>
</comment>
<dbReference type="AlphaFoldDB" id="A0A5D4REE8"/>
<evidence type="ECO:0000313" key="3">
    <source>
        <dbReference type="Proteomes" id="UP000322139"/>
    </source>
</evidence>
<evidence type="ECO:0000313" key="2">
    <source>
        <dbReference type="EMBL" id="TYS49200.1"/>
    </source>
</evidence>
<dbReference type="Proteomes" id="UP000322139">
    <property type="component" value="Unassembled WGS sequence"/>
</dbReference>
<protein>
    <submittedName>
        <fullName evidence="2">Uncharacterized protein</fullName>
    </submittedName>
</protein>
<keyword evidence="1" id="KW-0472">Membrane</keyword>
<proteinExistence type="predicted"/>
<sequence length="88" mass="10107">MRFLIKRPSYDSCRNELEAVRQIMTSGAYQFIDLLLWSAVLAIMTYPLHHAPSYALAVFLAFYAFGSVLLLLLHFFTKGQSGRGQNYR</sequence>
<accession>A0A5D4REE8</accession>
<dbReference type="EMBL" id="VTER01000004">
    <property type="protein sequence ID" value="TYS49200.1"/>
    <property type="molecule type" value="Genomic_DNA"/>
</dbReference>
<organism evidence="2 3">
    <name type="scientific">Bacillus infantis</name>
    <dbReference type="NCBI Taxonomy" id="324767"/>
    <lineage>
        <taxon>Bacteria</taxon>
        <taxon>Bacillati</taxon>
        <taxon>Bacillota</taxon>
        <taxon>Bacilli</taxon>
        <taxon>Bacillales</taxon>
        <taxon>Bacillaceae</taxon>
        <taxon>Bacillus</taxon>
    </lineage>
</organism>